<evidence type="ECO:0000313" key="3">
    <source>
        <dbReference type="Proteomes" id="UP000092671"/>
    </source>
</evidence>
<reference evidence="2 3" key="1">
    <citation type="submission" date="2016-06" db="EMBL/GenBank/DDBJ databases">
        <title>Draft genome of Moraxella nonliquefaciens CCUG 60284.</title>
        <authorList>
            <person name="Salva-Serra F."/>
            <person name="Engstrom-Jakobsson H."/>
            <person name="Thorell K."/>
            <person name="Gonzales-Siles L."/>
            <person name="Karlsson R."/>
            <person name="Boulund F."/>
            <person name="Engstrand L."/>
            <person name="Kristiansson E."/>
            <person name="Moore E."/>
        </authorList>
    </citation>
    <scope>NUCLEOTIDE SEQUENCE [LARGE SCALE GENOMIC DNA]</scope>
    <source>
        <strain evidence="2 3">CCUG 60284</strain>
    </source>
</reference>
<dbReference type="SUPFAM" id="SSF55729">
    <property type="entry name" value="Acyl-CoA N-acyltransferases (Nat)"/>
    <property type="match status" value="1"/>
</dbReference>
<dbReference type="PANTHER" id="PTHR31435">
    <property type="entry name" value="PROTEIN NATD1"/>
    <property type="match status" value="1"/>
</dbReference>
<name>A0A1B8PJI3_MORNO</name>
<dbReference type="Proteomes" id="UP000092671">
    <property type="component" value="Unassembled WGS sequence"/>
</dbReference>
<feature type="domain" description="N-acetyltransferase" evidence="1">
    <location>
        <begin position="5"/>
        <end position="91"/>
    </location>
</feature>
<dbReference type="RefSeq" id="WP_066884751.1">
    <property type="nucleotide sequence ID" value="NZ_LZDM01000002.1"/>
</dbReference>
<organism evidence="2 3">
    <name type="scientific">Moraxella nonliquefaciens</name>
    <dbReference type="NCBI Taxonomy" id="478"/>
    <lineage>
        <taxon>Bacteria</taxon>
        <taxon>Pseudomonadati</taxon>
        <taxon>Pseudomonadota</taxon>
        <taxon>Gammaproteobacteria</taxon>
        <taxon>Moraxellales</taxon>
        <taxon>Moraxellaceae</taxon>
        <taxon>Moraxella</taxon>
    </lineage>
</organism>
<dbReference type="Pfam" id="PF14542">
    <property type="entry name" value="Acetyltransf_CG"/>
    <property type="match status" value="1"/>
</dbReference>
<proteinExistence type="predicted"/>
<dbReference type="GO" id="GO:0016740">
    <property type="term" value="F:transferase activity"/>
    <property type="evidence" value="ECO:0007669"/>
    <property type="project" value="UniProtKB-KW"/>
</dbReference>
<dbReference type="Gene3D" id="3.40.630.30">
    <property type="match status" value="1"/>
</dbReference>
<dbReference type="PROSITE" id="PS51729">
    <property type="entry name" value="GNAT_YJDJ"/>
    <property type="match status" value="1"/>
</dbReference>
<dbReference type="CDD" id="cd04301">
    <property type="entry name" value="NAT_SF"/>
    <property type="match status" value="1"/>
</dbReference>
<dbReference type="InterPro" id="IPR016181">
    <property type="entry name" value="Acyl_CoA_acyltransferase"/>
</dbReference>
<dbReference type="OrthoDB" id="9813275at2"/>
<dbReference type="PANTHER" id="PTHR31435:SF9">
    <property type="entry name" value="PROTEIN NATD1"/>
    <property type="match status" value="1"/>
</dbReference>
<gene>
    <name evidence="2" type="ORF">A9Z60_02765</name>
</gene>
<dbReference type="InterPro" id="IPR031165">
    <property type="entry name" value="GNAT_YJDJ"/>
</dbReference>
<dbReference type="AlphaFoldDB" id="A0A1B8PJI3"/>
<sequence>MTDITHNTDAGRFEITIDGHTGFLSYEVIDGDTLDYNHTIVPKELGGRGLGTALVKHALDYARNHDKKIVPSCSFVASYINRQDEYQSLLA</sequence>
<keyword evidence="2" id="KW-0808">Transferase</keyword>
<dbReference type="EMBL" id="LZDN01000012">
    <property type="protein sequence ID" value="OBX50830.1"/>
    <property type="molecule type" value="Genomic_DNA"/>
</dbReference>
<comment type="caution">
    <text evidence="2">The sequence shown here is derived from an EMBL/GenBank/DDBJ whole genome shotgun (WGS) entry which is preliminary data.</text>
</comment>
<dbReference type="InterPro" id="IPR045057">
    <property type="entry name" value="Gcn5-rel_NAT"/>
</dbReference>
<evidence type="ECO:0000259" key="1">
    <source>
        <dbReference type="PROSITE" id="PS51729"/>
    </source>
</evidence>
<protein>
    <submittedName>
        <fullName evidence="2">Acetyltransferase</fullName>
    </submittedName>
</protein>
<evidence type="ECO:0000313" key="2">
    <source>
        <dbReference type="EMBL" id="OBX50830.1"/>
    </source>
</evidence>
<accession>A0A1B8PJI3</accession>